<evidence type="ECO:0000256" key="4">
    <source>
        <dbReference type="ARBA" id="ARBA00022989"/>
    </source>
</evidence>
<feature type="transmembrane region" description="Helical" evidence="6">
    <location>
        <begin position="9"/>
        <end position="30"/>
    </location>
</feature>
<dbReference type="InterPro" id="IPR000620">
    <property type="entry name" value="EamA_dom"/>
</dbReference>
<keyword evidence="9" id="KW-1185">Reference proteome</keyword>
<dbReference type="GO" id="GO:0016020">
    <property type="term" value="C:membrane"/>
    <property type="evidence" value="ECO:0007669"/>
    <property type="project" value="UniProtKB-SubCell"/>
</dbReference>
<comment type="similarity">
    <text evidence="2 6">Belongs to the drug/metabolite transporter (DMT) superfamily. Plant drug/metabolite exporter (P-DME) (TC 2.A.7.4) family.</text>
</comment>
<feature type="transmembrane region" description="Helical" evidence="6">
    <location>
        <begin position="303"/>
        <end position="323"/>
    </location>
</feature>
<feature type="transmembrane region" description="Helical" evidence="6">
    <location>
        <begin position="183"/>
        <end position="203"/>
    </location>
</feature>
<evidence type="ECO:0000256" key="6">
    <source>
        <dbReference type="RuleBase" id="RU363077"/>
    </source>
</evidence>
<dbReference type="OrthoDB" id="1718296at2759"/>
<dbReference type="GO" id="GO:0022857">
    <property type="term" value="F:transmembrane transporter activity"/>
    <property type="evidence" value="ECO:0007669"/>
    <property type="project" value="InterPro"/>
</dbReference>
<proteinExistence type="inferred from homology"/>
<evidence type="ECO:0000256" key="2">
    <source>
        <dbReference type="ARBA" id="ARBA00007635"/>
    </source>
</evidence>
<reference evidence="9" key="2">
    <citation type="journal article" date="2018" name="BMC Genomics">
        <title>A manually annotated Actinidia chinensis var. chinensis (kiwifruit) genome highlights the challenges associated with draft genomes and gene prediction in plants.</title>
        <authorList>
            <person name="Pilkington S.M."/>
            <person name="Crowhurst R."/>
            <person name="Hilario E."/>
            <person name="Nardozza S."/>
            <person name="Fraser L."/>
            <person name="Peng Y."/>
            <person name="Gunaseelan K."/>
            <person name="Simpson R."/>
            <person name="Tahir J."/>
            <person name="Deroles S.C."/>
            <person name="Templeton K."/>
            <person name="Luo Z."/>
            <person name="Davy M."/>
            <person name="Cheng C."/>
            <person name="McNeilage M."/>
            <person name="Scaglione D."/>
            <person name="Liu Y."/>
            <person name="Zhang Q."/>
            <person name="Datson P."/>
            <person name="De Silva N."/>
            <person name="Gardiner S.E."/>
            <person name="Bassett H."/>
            <person name="Chagne D."/>
            <person name="McCallum J."/>
            <person name="Dzierzon H."/>
            <person name="Deng C."/>
            <person name="Wang Y.Y."/>
            <person name="Barron L."/>
            <person name="Manako K."/>
            <person name="Bowen J."/>
            <person name="Foster T.M."/>
            <person name="Erridge Z.A."/>
            <person name="Tiffin H."/>
            <person name="Waite C.N."/>
            <person name="Davies K.M."/>
            <person name="Grierson E.P."/>
            <person name="Laing W.A."/>
            <person name="Kirk R."/>
            <person name="Chen X."/>
            <person name="Wood M."/>
            <person name="Montefiori M."/>
            <person name="Brummell D.A."/>
            <person name="Schwinn K.E."/>
            <person name="Catanach A."/>
            <person name="Fullerton C."/>
            <person name="Li D."/>
            <person name="Meiyalaghan S."/>
            <person name="Nieuwenhuizen N."/>
            <person name="Read N."/>
            <person name="Prakash R."/>
            <person name="Hunter D."/>
            <person name="Zhang H."/>
            <person name="McKenzie M."/>
            <person name="Knabel M."/>
            <person name="Harris A."/>
            <person name="Allan A.C."/>
            <person name="Gleave A."/>
            <person name="Chen A."/>
            <person name="Janssen B.J."/>
            <person name="Plunkett B."/>
            <person name="Ampomah-Dwamena C."/>
            <person name="Voogd C."/>
            <person name="Leif D."/>
            <person name="Lafferty D."/>
            <person name="Souleyre E.J.F."/>
            <person name="Varkonyi-Gasic E."/>
            <person name="Gambi F."/>
            <person name="Hanley J."/>
            <person name="Yao J.L."/>
            <person name="Cheung J."/>
            <person name="David K.M."/>
            <person name="Warren B."/>
            <person name="Marsh K."/>
            <person name="Snowden K.C."/>
            <person name="Lin-Wang K."/>
            <person name="Brian L."/>
            <person name="Martinez-Sanchez M."/>
            <person name="Wang M."/>
            <person name="Ileperuma N."/>
            <person name="Macnee N."/>
            <person name="Campin R."/>
            <person name="McAtee P."/>
            <person name="Drummond R.S.M."/>
            <person name="Espley R.V."/>
            <person name="Ireland H.S."/>
            <person name="Wu R."/>
            <person name="Atkinson R.G."/>
            <person name="Karunairetnam S."/>
            <person name="Bulley S."/>
            <person name="Chunkath S."/>
            <person name="Hanley Z."/>
            <person name="Storey R."/>
            <person name="Thrimawithana A.H."/>
            <person name="Thomson S."/>
            <person name="David C."/>
            <person name="Testolin R."/>
            <person name="Huang H."/>
            <person name="Hellens R.P."/>
            <person name="Schaffer R.J."/>
        </authorList>
    </citation>
    <scope>NUCLEOTIDE SEQUENCE [LARGE SCALE GENOMIC DNA]</scope>
    <source>
        <strain evidence="9">cv. Red5</strain>
    </source>
</reference>
<evidence type="ECO:0000256" key="3">
    <source>
        <dbReference type="ARBA" id="ARBA00022692"/>
    </source>
</evidence>
<dbReference type="STRING" id="1590841.A0A2R6R6F2"/>
<keyword evidence="3 6" id="KW-0812">Transmembrane</keyword>
<feature type="domain" description="EamA" evidence="7">
    <location>
        <begin position="185"/>
        <end position="323"/>
    </location>
</feature>
<feature type="transmembrane region" description="Helical" evidence="6">
    <location>
        <begin position="98"/>
        <end position="119"/>
    </location>
</feature>
<dbReference type="InterPro" id="IPR037185">
    <property type="entry name" value="EmrE-like"/>
</dbReference>
<organism evidence="8 9">
    <name type="scientific">Actinidia chinensis var. chinensis</name>
    <name type="common">Chinese soft-hair kiwi</name>
    <dbReference type="NCBI Taxonomy" id="1590841"/>
    <lineage>
        <taxon>Eukaryota</taxon>
        <taxon>Viridiplantae</taxon>
        <taxon>Streptophyta</taxon>
        <taxon>Embryophyta</taxon>
        <taxon>Tracheophyta</taxon>
        <taxon>Spermatophyta</taxon>
        <taxon>Magnoliopsida</taxon>
        <taxon>eudicotyledons</taxon>
        <taxon>Gunneridae</taxon>
        <taxon>Pentapetalae</taxon>
        <taxon>asterids</taxon>
        <taxon>Ericales</taxon>
        <taxon>Actinidiaceae</taxon>
        <taxon>Actinidia</taxon>
    </lineage>
</organism>
<dbReference type="SUPFAM" id="SSF103481">
    <property type="entry name" value="Multidrug resistance efflux transporter EmrE"/>
    <property type="match status" value="2"/>
</dbReference>
<feature type="transmembrane region" description="Helical" evidence="6">
    <location>
        <begin position="247"/>
        <end position="267"/>
    </location>
</feature>
<evidence type="ECO:0000259" key="7">
    <source>
        <dbReference type="Pfam" id="PF00892"/>
    </source>
</evidence>
<feature type="transmembrane region" description="Helical" evidence="6">
    <location>
        <begin position="70"/>
        <end position="92"/>
    </location>
</feature>
<evidence type="ECO:0000256" key="1">
    <source>
        <dbReference type="ARBA" id="ARBA00004141"/>
    </source>
</evidence>
<name>A0A2R6R6F2_ACTCC</name>
<comment type="subcellular location">
    <subcellularLocation>
        <location evidence="1 6">Membrane</location>
        <topology evidence="1 6">Multi-pass membrane protein</topology>
    </subcellularLocation>
</comment>
<dbReference type="PANTHER" id="PTHR31218">
    <property type="entry name" value="WAT1-RELATED PROTEIN"/>
    <property type="match status" value="1"/>
</dbReference>
<feature type="transmembrane region" description="Helical" evidence="6">
    <location>
        <begin position="36"/>
        <end position="58"/>
    </location>
</feature>
<sequence>MKMEIKKAYVAVIVIQCLYAGMFLVSKAAFDVGMNSFVFVFYRQAAATVFLVPLAVYFKRKNAPPLSFVTFCKIFLLSLCGITLSLNIYGVALVYTSASLAAATTNCLPVITFLLAVLFRMEMVRLRTSAGIAKVAGLAICLGGATIIAFYRGPSFKLLLHHHLLGLPSNQLHQPPGSSTKTWIKGCFLMLMSNTFWGLWLVLQARVMKNYSSKLLFTTLQCCLSTIQCFFIAIALERDPHQWKLEWNVRLLAVVYCGIVVTGMTFYLQAWVIEKKGPVFLAMSTPLALIFTIFSSSLLLGEIISLGSVIGGILLVGGLYSVLWGKSREKTIVDEICLTSKVEIESSDSKDAKSSKTLQAIV</sequence>
<protein>
    <recommendedName>
        <fullName evidence="6">WAT1-related protein</fullName>
    </recommendedName>
</protein>
<dbReference type="Gramene" id="PSS21565">
    <property type="protein sequence ID" value="PSS21565"/>
    <property type="gene ID" value="CEY00_Acc10613"/>
</dbReference>
<dbReference type="AlphaFoldDB" id="A0A2R6R6F2"/>
<keyword evidence="5 6" id="KW-0472">Membrane</keyword>
<dbReference type="EMBL" id="NKQK01000009">
    <property type="protein sequence ID" value="PSS21565.1"/>
    <property type="molecule type" value="Genomic_DNA"/>
</dbReference>
<feature type="transmembrane region" description="Helical" evidence="6">
    <location>
        <begin position="215"/>
        <end position="235"/>
    </location>
</feature>
<dbReference type="OMA" id="NDVVCNE"/>
<evidence type="ECO:0000256" key="5">
    <source>
        <dbReference type="ARBA" id="ARBA00023136"/>
    </source>
</evidence>
<evidence type="ECO:0000313" key="8">
    <source>
        <dbReference type="EMBL" id="PSS21565.1"/>
    </source>
</evidence>
<reference evidence="8 9" key="1">
    <citation type="submission" date="2017-07" db="EMBL/GenBank/DDBJ databases">
        <title>An improved, manually edited Actinidia chinensis var. chinensis (kiwifruit) genome highlights the challenges associated with draft genomes and gene prediction in plants.</title>
        <authorList>
            <person name="Pilkington S."/>
            <person name="Crowhurst R."/>
            <person name="Hilario E."/>
            <person name="Nardozza S."/>
            <person name="Fraser L."/>
            <person name="Peng Y."/>
            <person name="Gunaseelan K."/>
            <person name="Simpson R."/>
            <person name="Tahir J."/>
            <person name="Deroles S."/>
            <person name="Templeton K."/>
            <person name="Luo Z."/>
            <person name="Davy M."/>
            <person name="Cheng C."/>
            <person name="Mcneilage M."/>
            <person name="Scaglione D."/>
            <person name="Liu Y."/>
            <person name="Zhang Q."/>
            <person name="Datson P."/>
            <person name="De Silva N."/>
            <person name="Gardiner S."/>
            <person name="Bassett H."/>
            <person name="Chagne D."/>
            <person name="Mccallum J."/>
            <person name="Dzierzon H."/>
            <person name="Deng C."/>
            <person name="Wang Y.-Y."/>
            <person name="Barron N."/>
            <person name="Manako K."/>
            <person name="Bowen J."/>
            <person name="Foster T."/>
            <person name="Erridge Z."/>
            <person name="Tiffin H."/>
            <person name="Waite C."/>
            <person name="Davies K."/>
            <person name="Grierson E."/>
            <person name="Laing W."/>
            <person name="Kirk R."/>
            <person name="Chen X."/>
            <person name="Wood M."/>
            <person name="Montefiori M."/>
            <person name="Brummell D."/>
            <person name="Schwinn K."/>
            <person name="Catanach A."/>
            <person name="Fullerton C."/>
            <person name="Li D."/>
            <person name="Meiyalaghan S."/>
            <person name="Nieuwenhuizen N."/>
            <person name="Read N."/>
            <person name="Prakash R."/>
            <person name="Hunter D."/>
            <person name="Zhang H."/>
            <person name="Mckenzie M."/>
            <person name="Knabel M."/>
            <person name="Harris A."/>
            <person name="Allan A."/>
            <person name="Chen A."/>
            <person name="Janssen B."/>
            <person name="Plunkett B."/>
            <person name="Dwamena C."/>
            <person name="Voogd C."/>
            <person name="Leif D."/>
            <person name="Lafferty D."/>
            <person name="Souleyre E."/>
            <person name="Varkonyi-Gasic E."/>
            <person name="Gambi F."/>
            <person name="Hanley J."/>
            <person name="Yao J.-L."/>
            <person name="Cheung J."/>
            <person name="David K."/>
            <person name="Warren B."/>
            <person name="Marsh K."/>
            <person name="Snowden K."/>
            <person name="Lin-Wang K."/>
            <person name="Brian L."/>
            <person name="Martinez-Sanchez M."/>
            <person name="Wang M."/>
            <person name="Ileperuma N."/>
            <person name="Macnee N."/>
            <person name="Campin R."/>
            <person name="Mcatee P."/>
            <person name="Drummond R."/>
            <person name="Espley R."/>
            <person name="Ireland H."/>
            <person name="Wu R."/>
            <person name="Atkinson R."/>
            <person name="Karunairetnam S."/>
            <person name="Bulley S."/>
            <person name="Chunkath S."/>
            <person name="Hanley Z."/>
            <person name="Storey R."/>
            <person name="Thrimawithana A."/>
            <person name="Thomson S."/>
            <person name="David C."/>
            <person name="Testolin R."/>
        </authorList>
    </citation>
    <scope>NUCLEOTIDE SEQUENCE [LARGE SCALE GENOMIC DNA]</scope>
    <source>
        <strain evidence="9">cv. Red5</strain>
        <tissue evidence="8">Young leaf</tissue>
    </source>
</reference>
<dbReference type="InterPro" id="IPR030184">
    <property type="entry name" value="WAT1-related"/>
</dbReference>
<accession>A0A2R6R6F2</accession>
<evidence type="ECO:0000313" key="9">
    <source>
        <dbReference type="Proteomes" id="UP000241394"/>
    </source>
</evidence>
<dbReference type="InParanoid" id="A0A2R6R6F2"/>
<gene>
    <name evidence="8" type="ORF">CEY00_Acc10613</name>
</gene>
<feature type="transmembrane region" description="Helical" evidence="6">
    <location>
        <begin position="279"/>
        <end position="297"/>
    </location>
</feature>
<comment type="caution">
    <text evidence="8">The sequence shown here is derived from an EMBL/GenBank/DDBJ whole genome shotgun (WGS) entry which is preliminary data.</text>
</comment>
<feature type="transmembrane region" description="Helical" evidence="6">
    <location>
        <begin position="131"/>
        <end position="151"/>
    </location>
</feature>
<dbReference type="Proteomes" id="UP000241394">
    <property type="component" value="Chromosome LG9"/>
</dbReference>
<keyword evidence="4 6" id="KW-1133">Transmembrane helix</keyword>
<dbReference type="Pfam" id="PF00892">
    <property type="entry name" value="EamA"/>
    <property type="match status" value="2"/>
</dbReference>
<feature type="domain" description="EamA" evidence="7">
    <location>
        <begin position="8"/>
        <end position="133"/>
    </location>
</feature>